<dbReference type="PROSITE" id="PS50850">
    <property type="entry name" value="MFS"/>
    <property type="match status" value="1"/>
</dbReference>
<evidence type="ECO:0000256" key="3">
    <source>
        <dbReference type="ARBA" id="ARBA00022692"/>
    </source>
</evidence>
<dbReference type="InterPro" id="IPR020846">
    <property type="entry name" value="MFS_dom"/>
</dbReference>
<accession>A0A939IIF0</accession>
<dbReference type="EMBL" id="JAFKCZ010000001">
    <property type="protein sequence ID" value="MBN7795181.1"/>
    <property type="molecule type" value="Genomic_DNA"/>
</dbReference>
<feature type="transmembrane region" description="Helical" evidence="6">
    <location>
        <begin position="371"/>
        <end position="391"/>
    </location>
</feature>
<evidence type="ECO:0000313" key="8">
    <source>
        <dbReference type="EMBL" id="MBN7795181.1"/>
    </source>
</evidence>
<reference evidence="8" key="1">
    <citation type="submission" date="2021-02" db="EMBL/GenBank/DDBJ databases">
        <title>PHA producing bacteria isolated from coastal sediment in Guangdong, Shenzhen.</title>
        <authorList>
            <person name="Zheng W."/>
            <person name="Yu S."/>
            <person name="Huang Y."/>
        </authorList>
    </citation>
    <scope>NUCLEOTIDE SEQUENCE</scope>
    <source>
        <strain evidence="8">TN14-10</strain>
    </source>
</reference>
<evidence type="ECO:0000259" key="7">
    <source>
        <dbReference type="PROSITE" id="PS50850"/>
    </source>
</evidence>
<dbReference type="PANTHER" id="PTHR12778:SF10">
    <property type="entry name" value="MAJOR FACILITATOR SUPERFAMILY DOMAIN-CONTAINING PROTEIN 3"/>
    <property type="match status" value="1"/>
</dbReference>
<dbReference type="InterPro" id="IPR036259">
    <property type="entry name" value="MFS_trans_sf"/>
</dbReference>
<protein>
    <submittedName>
        <fullName evidence="8">AmpG family muropeptide MFS transporter</fullName>
    </submittedName>
</protein>
<organism evidence="8 9">
    <name type="scientific">Parahaliea mediterranea</name>
    <dbReference type="NCBI Taxonomy" id="651086"/>
    <lineage>
        <taxon>Bacteria</taxon>
        <taxon>Pseudomonadati</taxon>
        <taxon>Pseudomonadota</taxon>
        <taxon>Gammaproteobacteria</taxon>
        <taxon>Cellvibrionales</taxon>
        <taxon>Halieaceae</taxon>
        <taxon>Parahaliea</taxon>
    </lineage>
</organism>
<feature type="transmembrane region" description="Helical" evidence="6">
    <location>
        <begin position="308"/>
        <end position="332"/>
    </location>
</feature>
<feature type="transmembrane region" description="Helical" evidence="6">
    <location>
        <begin position="258"/>
        <end position="275"/>
    </location>
</feature>
<dbReference type="Pfam" id="PF07690">
    <property type="entry name" value="MFS_1"/>
    <property type="match status" value="1"/>
</dbReference>
<comment type="subcellular location">
    <subcellularLocation>
        <location evidence="1">Membrane</location>
        <topology evidence="1">Multi-pass membrane protein</topology>
    </subcellularLocation>
</comment>
<comment type="caution">
    <text evidence="8">The sequence shown here is derived from an EMBL/GenBank/DDBJ whole genome shotgun (WGS) entry which is preliminary data.</text>
</comment>
<dbReference type="AlphaFoldDB" id="A0A939IIF0"/>
<feature type="transmembrane region" description="Helical" evidence="6">
    <location>
        <begin position="29"/>
        <end position="52"/>
    </location>
</feature>
<dbReference type="InterPro" id="IPR011701">
    <property type="entry name" value="MFS"/>
</dbReference>
<dbReference type="Gene3D" id="1.20.1250.20">
    <property type="entry name" value="MFS general substrate transporter like domains"/>
    <property type="match status" value="2"/>
</dbReference>
<evidence type="ECO:0000256" key="4">
    <source>
        <dbReference type="ARBA" id="ARBA00022989"/>
    </source>
</evidence>
<dbReference type="SUPFAM" id="SSF103473">
    <property type="entry name" value="MFS general substrate transporter"/>
    <property type="match status" value="1"/>
</dbReference>
<dbReference type="CDD" id="cd17486">
    <property type="entry name" value="MFS_AmpG_like"/>
    <property type="match status" value="1"/>
</dbReference>
<dbReference type="InterPro" id="IPR004752">
    <property type="entry name" value="AmpG_permease/AT-1"/>
</dbReference>
<name>A0A939IIF0_9GAMM</name>
<sequence>MLICVFVGFASGLPLYVLLQLVPAWLKDQGVSLTEIGLFALVGIPYNWKFLWAPFMDRWAPPVLGRMGRRRGWMLFTQLALVLSIGVLGLFQPAASTGVIAWLALAVAFFSASQDVVLDAYRREILPDPELGLGSAIHVQAYRISSLIPGSLSLILADLMPWESVFWITAAFMLVGVAMTLAVREPESEVPLSHGLRETVVAPFQEYLGRRQWSGVLLVFGFMFLYKLGDNMATALAMPFYLDIGFTKTEIGLVAKHAALWPAIVGGLLGGIIMVKLGINRSLWVFGVVQLVSILGFALLAASGAHLWLLAGVIAFEYLGVGLGTAAFTAFIARETSRAFAATQFALFTALAALPRTFANASTGAIVEKTGWVDFFYLCALLAIPGMLLLFKVAPWRTRAGESPAASPG</sequence>
<keyword evidence="4 6" id="KW-1133">Transmembrane helix</keyword>
<feature type="transmembrane region" description="Helical" evidence="6">
    <location>
        <begin position="99"/>
        <end position="121"/>
    </location>
</feature>
<proteinExistence type="predicted"/>
<feature type="transmembrane region" description="Helical" evidence="6">
    <location>
        <begin position="282"/>
        <end position="302"/>
    </location>
</feature>
<feature type="transmembrane region" description="Helical" evidence="6">
    <location>
        <begin position="216"/>
        <end position="238"/>
    </location>
</feature>
<evidence type="ECO:0000256" key="2">
    <source>
        <dbReference type="ARBA" id="ARBA00022448"/>
    </source>
</evidence>
<keyword evidence="2" id="KW-0813">Transport</keyword>
<feature type="transmembrane region" description="Helical" evidence="6">
    <location>
        <begin position="73"/>
        <end position="93"/>
    </location>
</feature>
<dbReference type="PANTHER" id="PTHR12778">
    <property type="entry name" value="SOLUTE CARRIER FAMILY 33 ACETYL-COA TRANSPORTER -RELATED"/>
    <property type="match status" value="1"/>
</dbReference>
<dbReference type="Proteomes" id="UP000664303">
    <property type="component" value="Unassembled WGS sequence"/>
</dbReference>
<dbReference type="GO" id="GO:0022857">
    <property type="term" value="F:transmembrane transporter activity"/>
    <property type="evidence" value="ECO:0007669"/>
    <property type="project" value="InterPro"/>
</dbReference>
<keyword evidence="9" id="KW-1185">Reference proteome</keyword>
<keyword evidence="3 6" id="KW-0812">Transmembrane</keyword>
<evidence type="ECO:0000256" key="5">
    <source>
        <dbReference type="ARBA" id="ARBA00023136"/>
    </source>
</evidence>
<feature type="domain" description="Major facilitator superfamily (MFS) profile" evidence="7">
    <location>
        <begin position="1"/>
        <end position="398"/>
    </location>
</feature>
<evidence type="ECO:0000313" key="9">
    <source>
        <dbReference type="Proteomes" id="UP000664303"/>
    </source>
</evidence>
<feature type="transmembrane region" description="Helical" evidence="6">
    <location>
        <begin position="339"/>
        <end position="359"/>
    </location>
</feature>
<evidence type="ECO:0000256" key="6">
    <source>
        <dbReference type="SAM" id="Phobius"/>
    </source>
</evidence>
<keyword evidence="5 6" id="KW-0472">Membrane</keyword>
<evidence type="ECO:0000256" key="1">
    <source>
        <dbReference type="ARBA" id="ARBA00004141"/>
    </source>
</evidence>
<dbReference type="GO" id="GO:0016020">
    <property type="term" value="C:membrane"/>
    <property type="evidence" value="ECO:0007669"/>
    <property type="project" value="UniProtKB-SubCell"/>
</dbReference>
<dbReference type="NCBIfam" id="TIGR00901">
    <property type="entry name" value="2A0125"/>
    <property type="match status" value="1"/>
</dbReference>
<gene>
    <name evidence="8" type="ORF">JYP50_01175</name>
</gene>